<evidence type="ECO:0000256" key="1">
    <source>
        <dbReference type="ARBA" id="ARBA00004651"/>
    </source>
</evidence>
<keyword evidence="7 8" id="KW-0472">Membrane</keyword>
<dbReference type="GO" id="GO:0005886">
    <property type="term" value="C:plasma membrane"/>
    <property type="evidence" value="ECO:0007669"/>
    <property type="project" value="UniProtKB-SubCell"/>
</dbReference>
<evidence type="ECO:0000256" key="3">
    <source>
        <dbReference type="ARBA" id="ARBA00022448"/>
    </source>
</evidence>
<dbReference type="AlphaFoldDB" id="A0A2K2U9C3"/>
<keyword evidence="5 8" id="KW-0812">Transmembrane</keyword>
<dbReference type="Pfam" id="PF03591">
    <property type="entry name" value="AzlC"/>
    <property type="match status" value="1"/>
</dbReference>
<sequence>MLSGDHIRQSLSTALPIMLGYVAIGIPCGILSASIGLDALQVFLLSMLFYSGAGQFMIPNMWLAGSPLASIVASVSLVNTRQMLYAASFAPRCEGVKKRLAFLFAATVTDESYGVNTAKFEAGGWSVGRATLVNLMSQGSWAISNVVGVLVGNAVGVPLAIASFAMTSIFICLLATQKASAANVVAAACAMLGVFTCKTIGLSGPAILIGALVGVMGALLFSWAKERG</sequence>
<reference evidence="10" key="1">
    <citation type="submission" date="2018-01" db="EMBL/GenBank/DDBJ databases">
        <title>Rubneribacter badeniensis gen. nov., sp. nov., and Colonibacter rubneri, gen. nov., sp. nov., WGS of new members of the Eggerthellaceae.</title>
        <authorList>
            <person name="Danylec N."/>
            <person name="Stoll D.A."/>
            <person name="Doetsch A."/>
            <person name="Kulling S.E."/>
            <person name="Huch M."/>
        </authorList>
    </citation>
    <scope>NUCLEOTIDE SEQUENCE [LARGE SCALE GENOMIC DNA]</scope>
    <source>
        <strain evidence="10">ResAG-96</strain>
    </source>
</reference>
<comment type="caution">
    <text evidence="9">The sequence shown here is derived from an EMBL/GenBank/DDBJ whole genome shotgun (WGS) entry which is preliminary data.</text>
</comment>
<accession>A0A2K2U9C3</accession>
<keyword evidence="4" id="KW-1003">Cell membrane</keyword>
<dbReference type="RefSeq" id="WP_103265910.1">
    <property type="nucleotide sequence ID" value="NZ_CABMLE010000022.1"/>
</dbReference>
<protein>
    <submittedName>
        <fullName evidence="9">Branched-chain amino acid ABC transporter permease</fullName>
    </submittedName>
</protein>
<comment type="similarity">
    <text evidence="2">Belongs to the AzlC family.</text>
</comment>
<organism evidence="9 10">
    <name type="scientific">Enteroscipio rubneri</name>
    <dbReference type="NCBI Taxonomy" id="2070686"/>
    <lineage>
        <taxon>Bacteria</taxon>
        <taxon>Bacillati</taxon>
        <taxon>Actinomycetota</taxon>
        <taxon>Coriobacteriia</taxon>
        <taxon>Eggerthellales</taxon>
        <taxon>Eggerthellaceae</taxon>
        <taxon>Enteroscipio</taxon>
    </lineage>
</organism>
<evidence type="ECO:0000256" key="4">
    <source>
        <dbReference type="ARBA" id="ARBA00022475"/>
    </source>
</evidence>
<name>A0A2K2U9C3_9ACTN</name>
<evidence type="ECO:0000313" key="9">
    <source>
        <dbReference type="EMBL" id="PNV66770.1"/>
    </source>
</evidence>
<proteinExistence type="inferred from homology"/>
<feature type="transmembrane region" description="Helical" evidence="8">
    <location>
        <begin position="181"/>
        <end position="201"/>
    </location>
</feature>
<gene>
    <name evidence="9" type="ORF">C2L71_11530</name>
</gene>
<evidence type="ECO:0000313" key="10">
    <source>
        <dbReference type="Proteomes" id="UP000236197"/>
    </source>
</evidence>
<comment type="subcellular location">
    <subcellularLocation>
        <location evidence="1">Cell membrane</location>
        <topology evidence="1">Multi-pass membrane protein</topology>
    </subcellularLocation>
</comment>
<evidence type="ECO:0000256" key="5">
    <source>
        <dbReference type="ARBA" id="ARBA00022692"/>
    </source>
</evidence>
<feature type="transmembrane region" description="Helical" evidence="8">
    <location>
        <begin position="141"/>
        <end position="174"/>
    </location>
</feature>
<dbReference type="OrthoDB" id="3177005at2"/>
<feature type="transmembrane region" description="Helical" evidence="8">
    <location>
        <begin position="20"/>
        <end position="49"/>
    </location>
</feature>
<dbReference type="EMBL" id="PPEK01000022">
    <property type="protein sequence ID" value="PNV66770.1"/>
    <property type="molecule type" value="Genomic_DNA"/>
</dbReference>
<keyword evidence="3" id="KW-0813">Transport</keyword>
<evidence type="ECO:0000256" key="8">
    <source>
        <dbReference type="SAM" id="Phobius"/>
    </source>
</evidence>
<dbReference type="GO" id="GO:1903785">
    <property type="term" value="P:L-valine transmembrane transport"/>
    <property type="evidence" value="ECO:0007669"/>
    <property type="project" value="TreeGrafter"/>
</dbReference>
<keyword evidence="10" id="KW-1185">Reference proteome</keyword>
<dbReference type="InterPro" id="IPR011606">
    <property type="entry name" value="Brnchd-chn_aa_trnsp_permease"/>
</dbReference>
<keyword evidence="6 8" id="KW-1133">Transmembrane helix</keyword>
<feature type="transmembrane region" description="Helical" evidence="8">
    <location>
        <begin position="207"/>
        <end position="224"/>
    </location>
</feature>
<dbReference type="Proteomes" id="UP000236197">
    <property type="component" value="Unassembled WGS sequence"/>
</dbReference>
<evidence type="ECO:0000256" key="6">
    <source>
        <dbReference type="ARBA" id="ARBA00022989"/>
    </source>
</evidence>
<evidence type="ECO:0000256" key="7">
    <source>
        <dbReference type="ARBA" id="ARBA00023136"/>
    </source>
</evidence>
<dbReference type="PANTHER" id="PTHR34979:SF1">
    <property type="entry name" value="INNER MEMBRANE PROTEIN YGAZ"/>
    <property type="match status" value="1"/>
</dbReference>
<evidence type="ECO:0000256" key="2">
    <source>
        <dbReference type="ARBA" id="ARBA00010735"/>
    </source>
</evidence>
<dbReference type="PANTHER" id="PTHR34979">
    <property type="entry name" value="INNER MEMBRANE PROTEIN YGAZ"/>
    <property type="match status" value="1"/>
</dbReference>